<evidence type="ECO:0000256" key="5">
    <source>
        <dbReference type="SAM" id="Phobius"/>
    </source>
</evidence>
<feature type="transmembrane region" description="Helical" evidence="5">
    <location>
        <begin position="184"/>
        <end position="206"/>
    </location>
</feature>
<comment type="caution">
    <text evidence="7">The sequence shown here is derived from an EMBL/GenBank/DDBJ whole genome shotgun (WGS) entry which is preliminary data.</text>
</comment>
<dbReference type="EMBL" id="JPVP01000060">
    <property type="protein sequence ID" value="KGR82215.1"/>
    <property type="molecule type" value="Genomic_DNA"/>
</dbReference>
<name>A0A0A3IFI1_9BACI</name>
<keyword evidence="3 5" id="KW-1133">Transmembrane helix</keyword>
<dbReference type="AlphaFoldDB" id="A0A0A3IFI1"/>
<gene>
    <name evidence="7" type="ORF">CD32_23340</name>
</gene>
<dbReference type="OrthoDB" id="9768837at2"/>
<dbReference type="Pfam" id="PF12698">
    <property type="entry name" value="ABC2_membrane_3"/>
    <property type="match status" value="1"/>
</dbReference>
<reference evidence="7 8" key="1">
    <citation type="submission" date="2014-02" db="EMBL/GenBank/DDBJ databases">
        <title>Draft genome sequence of Lysinibacillus odysseyi NBRC 100172.</title>
        <authorList>
            <person name="Zhang F."/>
            <person name="Wang G."/>
            <person name="Zhang L."/>
        </authorList>
    </citation>
    <scope>NUCLEOTIDE SEQUENCE [LARGE SCALE GENOMIC DNA]</scope>
    <source>
        <strain evidence="7 8">NBRC 100172</strain>
    </source>
</reference>
<feature type="transmembrane region" description="Helical" evidence="5">
    <location>
        <begin position="275"/>
        <end position="299"/>
    </location>
</feature>
<evidence type="ECO:0000313" key="8">
    <source>
        <dbReference type="Proteomes" id="UP000030437"/>
    </source>
</evidence>
<feature type="domain" description="ABC-2 type transporter transmembrane" evidence="6">
    <location>
        <begin position="21"/>
        <end position="381"/>
    </location>
</feature>
<evidence type="ECO:0000259" key="6">
    <source>
        <dbReference type="Pfam" id="PF12698"/>
    </source>
</evidence>
<evidence type="ECO:0000256" key="1">
    <source>
        <dbReference type="ARBA" id="ARBA00004141"/>
    </source>
</evidence>
<dbReference type="GO" id="GO:0140359">
    <property type="term" value="F:ABC-type transporter activity"/>
    <property type="evidence" value="ECO:0007669"/>
    <property type="project" value="InterPro"/>
</dbReference>
<dbReference type="InterPro" id="IPR013525">
    <property type="entry name" value="ABC2_TM"/>
</dbReference>
<feature type="transmembrane region" description="Helical" evidence="5">
    <location>
        <begin position="20"/>
        <end position="38"/>
    </location>
</feature>
<dbReference type="GO" id="GO:0016020">
    <property type="term" value="C:membrane"/>
    <property type="evidence" value="ECO:0007669"/>
    <property type="project" value="UniProtKB-SubCell"/>
</dbReference>
<dbReference type="STRING" id="1220589.CD32_23340"/>
<feature type="transmembrane region" description="Helical" evidence="5">
    <location>
        <begin position="231"/>
        <end position="255"/>
    </location>
</feature>
<evidence type="ECO:0000256" key="4">
    <source>
        <dbReference type="ARBA" id="ARBA00023136"/>
    </source>
</evidence>
<dbReference type="Proteomes" id="UP000030437">
    <property type="component" value="Unassembled WGS sequence"/>
</dbReference>
<organism evidence="7 8">
    <name type="scientific">Lysinibacillus odysseyi 34hs-1 = NBRC 100172</name>
    <dbReference type="NCBI Taxonomy" id="1220589"/>
    <lineage>
        <taxon>Bacteria</taxon>
        <taxon>Bacillati</taxon>
        <taxon>Bacillota</taxon>
        <taxon>Bacilli</taxon>
        <taxon>Bacillales</taxon>
        <taxon>Bacillaceae</taxon>
        <taxon>Lysinibacillus</taxon>
    </lineage>
</organism>
<keyword evidence="2 5" id="KW-0812">Transmembrane</keyword>
<evidence type="ECO:0000256" key="3">
    <source>
        <dbReference type="ARBA" id="ARBA00022989"/>
    </source>
</evidence>
<sequence>MSKFTLLLKQLYKQKLKSKAFLLSTGFYLVLISGFIFWSDIKALFNDSDSAADVVAVYNQTGANIEEYFTDTTDMEFKEINSLDKIEGALEDGDYLAAIELSDVEGKLAAQFYSYEPLKFSLQQDLTTQVETAGQLYAISQMNLSAEQTKLLMDTTPIISMKAFNNEESGKTADEKMAGMLGSYAAGIIIYIIVISFLSIITTDVASEKGSRALEMLLVSVKPETHFKSKVFGTFLVAITQLVVLIGAVLLLTSLKDGGELWSKITDYLNELSASYYIFVVAFLILSILLYLIIGALFGSLVSKVEESSQVMMPAMIVIIAAFYVMIAGMNNPDTILIKIFSYIPFTSGMVMPMRMGGTDISIVPPLISLAVLAVTVAALYYISITFYKRSVLTYSTGGVIQKIKTVLKVTT</sequence>
<evidence type="ECO:0000256" key="2">
    <source>
        <dbReference type="ARBA" id="ARBA00022692"/>
    </source>
</evidence>
<keyword evidence="4 5" id="KW-0472">Membrane</keyword>
<proteinExistence type="predicted"/>
<evidence type="ECO:0000313" key="7">
    <source>
        <dbReference type="EMBL" id="KGR82215.1"/>
    </source>
</evidence>
<protein>
    <submittedName>
        <fullName evidence="7">Sodium ABC transporter permease</fullName>
    </submittedName>
</protein>
<feature type="transmembrane region" description="Helical" evidence="5">
    <location>
        <begin position="311"/>
        <end position="330"/>
    </location>
</feature>
<dbReference type="RefSeq" id="WP_036159498.1">
    <property type="nucleotide sequence ID" value="NZ_AVCX01000001.1"/>
</dbReference>
<comment type="subcellular location">
    <subcellularLocation>
        <location evidence="1">Membrane</location>
        <topology evidence="1">Multi-pass membrane protein</topology>
    </subcellularLocation>
</comment>
<feature type="transmembrane region" description="Helical" evidence="5">
    <location>
        <begin position="336"/>
        <end position="355"/>
    </location>
</feature>
<dbReference type="eggNOG" id="COG1668">
    <property type="taxonomic scope" value="Bacteria"/>
</dbReference>
<accession>A0A0A3IFI1</accession>
<feature type="transmembrane region" description="Helical" evidence="5">
    <location>
        <begin position="367"/>
        <end position="388"/>
    </location>
</feature>
<keyword evidence="8" id="KW-1185">Reference proteome</keyword>